<dbReference type="InterPro" id="IPR011990">
    <property type="entry name" value="TPR-like_helical_dom_sf"/>
</dbReference>
<dbReference type="STRING" id="2082308.A0A2K1QP87"/>
<gene>
    <name evidence="4" type="ORF">CAC42_4882</name>
</gene>
<dbReference type="PANTHER" id="PTHR47933:SF11">
    <property type="entry name" value="PENTATRICOPEPTIDE REPEAT-CONTAINING PROTEIN 2"/>
    <property type="match status" value="1"/>
</dbReference>
<name>A0A2K1QP87_9PEZI</name>
<dbReference type="Gene3D" id="1.25.40.10">
    <property type="entry name" value="Tetratricopeptide repeat domain"/>
    <property type="match status" value="2"/>
</dbReference>
<proteinExistence type="predicted"/>
<accession>A0A2K1QP87</accession>
<feature type="repeat" description="PPR" evidence="2">
    <location>
        <begin position="872"/>
        <end position="906"/>
    </location>
</feature>
<dbReference type="GO" id="GO:0003729">
    <property type="term" value="F:mRNA binding"/>
    <property type="evidence" value="ECO:0007669"/>
    <property type="project" value="TreeGrafter"/>
</dbReference>
<comment type="caution">
    <text evidence="4">The sequence shown here is derived from an EMBL/GenBank/DDBJ whole genome shotgun (WGS) entry which is preliminary data.</text>
</comment>
<dbReference type="PROSITE" id="PS51375">
    <property type="entry name" value="PPR"/>
    <property type="match status" value="2"/>
</dbReference>
<feature type="region of interest" description="Disordered" evidence="3">
    <location>
        <begin position="234"/>
        <end position="268"/>
    </location>
</feature>
<reference evidence="4 5" key="1">
    <citation type="submission" date="2017-06" db="EMBL/GenBank/DDBJ databases">
        <title>Draft genome sequence of a variant of Elsinoe murrayae.</title>
        <authorList>
            <person name="Cheng Q."/>
        </authorList>
    </citation>
    <scope>NUCLEOTIDE SEQUENCE [LARGE SCALE GENOMIC DNA]</scope>
    <source>
        <strain evidence="4 5">CQ-2017a</strain>
    </source>
</reference>
<dbReference type="InterPro" id="IPR002885">
    <property type="entry name" value="PPR_rpt"/>
</dbReference>
<dbReference type="OrthoDB" id="185373at2759"/>
<evidence type="ECO:0000256" key="3">
    <source>
        <dbReference type="SAM" id="MobiDB-lite"/>
    </source>
</evidence>
<dbReference type="EMBL" id="NKHZ01000055">
    <property type="protein sequence ID" value="PNS16918.1"/>
    <property type="molecule type" value="Genomic_DNA"/>
</dbReference>
<feature type="repeat" description="PPR" evidence="2">
    <location>
        <begin position="836"/>
        <end position="871"/>
    </location>
</feature>
<organism evidence="4 5">
    <name type="scientific">Sphaceloma murrayae</name>
    <dbReference type="NCBI Taxonomy" id="2082308"/>
    <lineage>
        <taxon>Eukaryota</taxon>
        <taxon>Fungi</taxon>
        <taxon>Dikarya</taxon>
        <taxon>Ascomycota</taxon>
        <taxon>Pezizomycotina</taxon>
        <taxon>Dothideomycetes</taxon>
        <taxon>Dothideomycetidae</taxon>
        <taxon>Myriangiales</taxon>
        <taxon>Elsinoaceae</taxon>
        <taxon>Sphaceloma</taxon>
    </lineage>
</organism>
<dbReference type="NCBIfam" id="TIGR00756">
    <property type="entry name" value="PPR"/>
    <property type="match status" value="3"/>
</dbReference>
<evidence type="ECO:0000256" key="2">
    <source>
        <dbReference type="PROSITE-ProRule" id="PRU00708"/>
    </source>
</evidence>
<keyword evidence="5" id="KW-1185">Reference proteome</keyword>
<keyword evidence="1" id="KW-0677">Repeat</keyword>
<evidence type="ECO:0000256" key="1">
    <source>
        <dbReference type="ARBA" id="ARBA00022737"/>
    </source>
</evidence>
<dbReference type="Proteomes" id="UP000243797">
    <property type="component" value="Unassembled WGS sequence"/>
</dbReference>
<dbReference type="Pfam" id="PF13812">
    <property type="entry name" value="PPR_3"/>
    <property type="match status" value="1"/>
</dbReference>
<dbReference type="Pfam" id="PF13041">
    <property type="entry name" value="PPR_2"/>
    <property type="match status" value="1"/>
</dbReference>
<protein>
    <submittedName>
        <fullName evidence="4">Pentatricopeptide repeat-containing protein, mitochondrial</fullName>
    </submittedName>
</protein>
<dbReference type="InterPro" id="IPR051240">
    <property type="entry name" value="Mito_RNA-Proc/Resp"/>
</dbReference>
<evidence type="ECO:0000313" key="5">
    <source>
        <dbReference type="Proteomes" id="UP000243797"/>
    </source>
</evidence>
<evidence type="ECO:0000313" key="4">
    <source>
        <dbReference type="EMBL" id="PNS16918.1"/>
    </source>
</evidence>
<dbReference type="PANTHER" id="PTHR47933">
    <property type="entry name" value="PENTATRICOPEPTIDE REPEAT-CONTAINING PROTEIN 1, MITOCHONDRIAL"/>
    <property type="match status" value="1"/>
</dbReference>
<feature type="compositionally biased region" description="Basic and acidic residues" evidence="3">
    <location>
        <begin position="249"/>
        <end position="268"/>
    </location>
</feature>
<sequence>MSAKLVRKLCMTRSRAGLAKGQQSPKILMSALRDLKKFAFEDHHFQQDPPAPPPLSLHRNLLCFVAWARCESKLGRITNAQLFHASPSNISVVSLALFFPHSITQLLVACWRGHLRASSQASGALEMLRKEFQVAADYFTRHFGTMEPLISTPSLTLDNAISARGDAPLLDFLYPAQALVLPNPPIHGSSEGQRRRRVVGTRHYSSLPRSHHARDIRIAQIRPYSNQSPLDALARATEEEEEDSLTRGVNEEVEQHEFELEGRTTQAEEHAEELAEAETTGTATSALRGLAAMSKPGIVRALKEILDKHSSPRTPLPRVRALWAALDDSHRADPELLLSLHTWLATRRETATRLKAWTWSRDILKKIKPQARTLRTYRNGIEVHLRFKDERSAAALVRQAMNQRKSGDFGAPLLMSRHLKRRYFAQVCRLYRQIKDYSVTVENDEMARSLFEGIEDLMGEESWVTALINFMDNKLKFHDTQVQEDAQFIFGYVVASWTQLLSRSLTQATFRRRAAYLDVFLKRLKGKPYAAQAYVPLISAILKAKTAKRRKDWSSLLASVWRRYSGEVDVVPLKGLHLDILDAWMTGHLINPIPPDQGHMGLRPQDIKQSLQHFHGPLHYGSIVKLAVLAARSGHVEEMESLARDYVARYEGELEPDFFWTYVYVRARQRDSAAAQAAFDRIQNEFGVVPNARTWDILLWAYERSEDLSGLLACFRRRVASGVRLNGCSVSPLLNLYAKGGDTQAISELLNFARELKIPIDTHMMNSLIVAHGTLGEVDEAVHALEDTVKQHEAKEIKGPLGICFNSLLSLYANRNEFAATMAVYKQMQKQKIPFDERTYAAMVVALCKRRRPDSAWSIIDKVMPTEGFQPTSYHYTAVMAGFIRTRELQTALDIYKRMHRSGIQPTVGTEAMYLKAKALFGHYVMKPENRTPLKQEEDEPLDDPRPLEDTVQELLDALEGDVNFASGSEYGLRNIAPGQAKATLFETLIFVHGRRRCFDAAWQLFQRSTETVQLQEGEPLPIRLLTAMMSVYYNSGEYDDVERCWDLLVQQADRYRLVRPPEIADEGPRIVELLKDVRRALDMQSKSMANAERIEDPEAIVGPVKKATPSDSQGTVSEIPADRAAASGPPLQISTSTKAITLSEPFRPPATSSIISGGSQTFLLAAPFRILTLSFRDRPDQSATRITSLISTLSFLFSQRYNLDNGTWNILIQTLCSLSPPRTFLAYTLVEHFLIPEFPGWAYPAKIVANELGFPNTSRRAEGMQYMNFDQRFVPLGHRMPTYKTMVYLAHAALQLRRLETLGGIEQKPDEREEMLQVGSVKAVQVQAPKTVEAVKNMPIVYDGLQRRLIRGEDESGEWFARK</sequence>
<dbReference type="InParanoid" id="A0A2K1QP87"/>
<dbReference type="SUPFAM" id="SSF48452">
    <property type="entry name" value="TPR-like"/>
    <property type="match status" value="1"/>
</dbReference>